<organism evidence="2">
    <name type="scientific">uncultured Nocardioidaceae bacterium</name>
    <dbReference type="NCBI Taxonomy" id="253824"/>
    <lineage>
        <taxon>Bacteria</taxon>
        <taxon>Bacillati</taxon>
        <taxon>Actinomycetota</taxon>
        <taxon>Actinomycetes</taxon>
        <taxon>Propionibacteriales</taxon>
        <taxon>Nocardioidaceae</taxon>
        <taxon>environmental samples</taxon>
    </lineage>
</organism>
<keyword evidence="1" id="KW-1133">Transmembrane helix</keyword>
<keyword evidence="1" id="KW-0472">Membrane</keyword>
<gene>
    <name evidence="2" type="ORF">AVDCRST_MAG47-1222</name>
</gene>
<evidence type="ECO:0000256" key="1">
    <source>
        <dbReference type="SAM" id="Phobius"/>
    </source>
</evidence>
<accession>A0A6J4MWR5</accession>
<keyword evidence="1" id="KW-0812">Transmembrane</keyword>
<dbReference type="AlphaFoldDB" id="A0A6J4MWR5"/>
<name>A0A6J4MWR5_9ACTN</name>
<feature type="transmembrane region" description="Helical" evidence="1">
    <location>
        <begin position="32"/>
        <end position="50"/>
    </location>
</feature>
<sequence>MVALEATFLVLQGFALLPALEGERLAMGATSVAFFLLYGGFLAYCAWQVYRLHSWARSPIVLAQLIQILVGASFWGGATTIVAIVAVVLGLLTLAGIFHPASLAALENDQR</sequence>
<proteinExistence type="predicted"/>
<feature type="transmembrane region" description="Helical" evidence="1">
    <location>
        <begin position="81"/>
        <end position="106"/>
    </location>
</feature>
<evidence type="ECO:0000313" key="2">
    <source>
        <dbReference type="EMBL" id="CAA9370997.1"/>
    </source>
</evidence>
<protein>
    <submittedName>
        <fullName evidence="2">Uncharacterized protein</fullName>
    </submittedName>
</protein>
<feature type="transmembrane region" description="Helical" evidence="1">
    <location>
        <begin position="57"/>
        <end position="75"/>
    </location>
</feature>
<reference evidence="2" key="1">
    <citation type="submission" date="2020-02" db="EMBL/GenBank/DDBJ databases">
        <authorList>
            <person name="Meier V. D."/>
        </authorList>
    </citation>
    <scope>NUCLEOTIDE SEQUENCE</scope>
    <source>
        <strain evidence="2">AVDCRST_MAG47</strain>
    </source>
</reference>
<dbReference type="EMBL" id="CADCUK010000086">
    <property type="protein sequence ID" value="CAA9370997.1"/>
    <property type="molecule type" value="Genomic_DNA"/>
</dbReference>